<name>A0ABP9BYN3_9PSEU</name>
<gene>
    <name evidence="4" type="ORF">GCM10023200_41770</name>
</gene>
<dbReference type="Proteomes" id="UP001500928">
    <property type="component" value="Unassembled WGS sequence"/>
</dbReference>
<evidence type="ECO:0000256" key="1">
    <source>
        <dbReference type="SAM" id="MobiDB-lite"/>
    </source>
</evidence>
<feature type="transmembrane region" description="Helical" evidence="2">
    <location>
        <begin position="37"/>
        <end position="59"/>
    </location>
</feature>
<dbReference type="InterPro" id="IPR055568">
    <property type="entry name" value="DUF7144"/>
</dbReference>
<reference evidence="5" key="1">
    <citation type="journal article" date="2019" name="Int. J. Syst. Evol. Microbiol.">
        <title>The Global Catalogue of Microorganisms (GCM) 10K type strain sequencing project: providing services to taxonomists for standard genome sequencing and annotation.</title>
        <authorList>
            <consortium name="The Broad Institute Genomics Platform"/>
            <consortium name="The Broad Institute Genome Sequencing Center for Infectious Disease"/>
            <person name="Wu L."/>
            <person name="Ma J."/>
        </authorList>
    </citation>
    <scope>NUCLEOTIDE SEQUENCE [LARGE SCALE GENOMIC DNA]</scope>
    <source>
        <strain evidence="5">JCM 17979</strain>
    </source>
</reference>
<keyword evidence="5" id="KW-1185">Reference proteome</keyword>
<protein>
    <submittedName>
        <fullName evidence="4">Membrane protein</fullName>
    </submittedName>
</protein>
<comment type="caution">
    <text evidence="4">The sequence shown here is derived from an EMBL/GenBank/DDBJ whole genome shotgun (WGS) entry which is preliminary data.</text>
</comment>
<organism evidence="4 5">
    <name type="scientific">Actinomycetospora chlora</name>
    <dbReference type="NCBI Taxonomy" id="663608"/>
    <lineage>
        <taxon>Bacteria</taxon>
        <taxon>Bacillati</taxon>
        <taxon>Actinomycetota</taxon>
        <taxon>Actinomycetes</taxon>
        <taxon>Pseudonocardiales</taxon>
        <taxon>Pseudonocardiaceae</taxon>
        <taxon>Actinomycetospora</taxon>
    </lineage>
</organism>
<evidence type="ECO:0000259" key="3">
    <source>
        <dbReference type="Pfam" id="PF23636"/>
    </source>
</evidence>
<evidence type="ECO:0000313" key="5">
    <source>
        <dbReference type="Proteomes" id="UP001500928"/>
    </source>
</evidence>
<feature type="transmembrane region" description="Helical" evidence="2">
    <location>
        <begin position="104"/>
        <end position="123"/>
    </location>
</feature>
<dbReference type="Pfam" id="PF23636">
    <property type="entry name" value="DUF7144"/>
    <property type="match status" value="1"/>
</dbReference>
<accession>A0ABP9BYN3</accession>
<proteinExistence type="predicted"/>
<keyword evidence="2" id="KW-1133">Transmembrane helix</keyword>
<sequence>MTDQQIPSPERSGAYPRAAHSAASGGPSGAWSGWVRFGGVLMAVVGAFAVIEGFLALFLPTTYVTANQVVVTLTFTGWGWLHIILGALVLAVGLALLREDVPGWARGTAIVLVALNTIVQLAWLPAYPIWSILMIALDVLIIGALVATGDRDARTG</sequence>
<keyword evidence="2" id="KW-0812">Transmembrane</keyword>
<feature type="region of interest" description="Disordered" evidence="1">
    <location>
        <begin position="1"/>
        <end position="20"/>
    </location>
</feature>
<keyword evidence="2" id="KW-0472">Membrane</keyword>
<evidence type="ECO:0000313" key="4">
    <source>
        <dbReference type="EMBL" id="GAA4800545.1"/>
    </source>
</evidence>
<feature type="domain" description="DUF7144" evidence="3">
    <location>
        <begin position="34"/>
        <end position="149"/>
    </location>
</feature>
<evidence type="ECO:0000256" key="2">
    <source>
        <dbReference type="SAM" id="Phobius"/>
    </source>
</evidence>
<dbReference type="EMBL" id="BAABHO010000037">
    <property type="protein sequence ID" value="GAA4800545.1"/>
    <property type="molecule type" value="Genomic_DNA"/>
</dbReference>
<feature type="transmembrane region" description="Helical" evidence="2">
    <location>
        <begin position="129"/>
        <end position="148"/>
    </location>
</feature>
<dbReference type="RefSeq" id="WP_345419702.1">
    <property type="nucleotide sequence ID" value="NZ_BAABHO010000037.1"/>
</dbReference>
<feature type="transmembrane region" description="Helical" evidence="2">
    <location>
        <begin position="79"/>
        <end position="97"/>
    </location>
</feature>